<proteinExistence type="predicted"/>
<organism evidence="1">
    <name type="scientific">bioreactor metagenome</name>
    <dbReference type="NCBI Taxonomy" id="1076179"/>
    <lineage>
        <taxon>unclassified sequences</taxon>
        <taxon>metagenomes</taxon>
        <taxon>ecological metagenomes</taxon>
    </lineage>
</organism>
<dbReference type="AlphaFoldDB" id="A0A645G6B6"/>
<name>A0A645G6B6_9ZZZZ</name>
<dbReference type="EMBL" id="VSSQ01070641">
    <property type="protein sequence ID" value="MPN22418.1"/>
    <property type="molecule type" value="Genomic_DNA"/>
</dbReference>
<comment type="caution">
    <text evidence="1">The sequence shown here is derived from an EMBL/GenBank/DDBJ whole genome shotgun (WGS) entry which is preliminary data.</text>
</comment>
<accession>A0A645G6B6</accession>
<evidence type="ECO:0000313" key="1">
    <source>
        <dbReference type="EMBL" id="MPN22418.1"/>
    </source>
</evidence>
<reference evidence="1" key="1">
    <citation type="submission" date="2019-08" db="EMBL/GenBank/DDBJ databases">
        <authorList>
            <person name="Kucharzyk K."/>
            <person name="Murdoch R.W."/>
            <person name="Higgins S."/>
            <person name="Loffler F."/>
        </authorList>
    </citation>
    <scope>NUCLEOTIDE SEQUENCE</scope>
</reference>
<gene>
    <name evidence="1" type="ORF">SDC9_169801</name>
</gene>
<sequence>MFADHCAAADGMDTDFVVRAPLIFLMTAKDKLFILGRNGGNRMRKHQRGAAGAVHLLAMMRFDDLDVKV</sequence>
<protein>
    <submittedName>
        <fullName evidence="1">Uncharacterized protein</fullName>
    </submittedName>
</protein>